<keyword evidence="2" id="KW-1185">Reference proteome</keyword>
<protein>
    <submittedName>
        <fullName evidence="1">NAD(P)-binding protein</fullName>
    </submittedName>
</protein>
<dbReference type="EMBL" id="MU277191">
    <property type="protein sequence ID" value="KAI0067030.1"/>
    <property type="molecule type" value="Genomic_DNA"/>
</dbReference>
<evidence type="ECO:0000313" key="2">
    <source>
        <dbReference type="Proteomes" id="UP000814140"/>
    </source>
</evidence>
<sequence length="257" mass="26738">MSVSKGVALITGAGQGIGRAVALRLAADGFDVAVNDIASNKEKLEAVVQELKAKGRRAHYVVADVSKETEVEGMVSEVVKELGSLEVMVANAGICTMKSIFDSSAADFDRTISVNLRGTFLCYKYAGKQMVAQGRGGRIIGACSGSGKTGAPMLGAYVSSKFGIRGLTQVAAQEFGPHGITVNAYAPGPVKTQMWDDLEVVIGGPPGALEPQLAGMAALRKVAVPDDIAMLASFFASPDAHLITGQCINIDAGREYN</sequence>
<evidence type="ECO:0000313" key="1">
    <source>
        <dbReference type="EMBL" id="KAI0067030.1"/>
    </source>
</evidence>
<comment type="caution">
    <text evidence="1">The sequence shown here is derived from an EMBL/GenBank/DDBJ whole genome shotgun (WGS) entry which is preliminary data.</text>
</comment>
<gene>
    <name evidence="1" type="ORF">BV25DRAFT_1270540</name>
</gene>
<proteinExistence type="predicted"/>
<reference evidence="1" key="2">
    <citation type="journal article" date="2022" name="New Phytol.">
        <title>Evolutionary transition to the ectomycorrhizal habit in the genomes of a hyperdiverse lineage of mushroom-forming fungi.</title>
        <authorList>
            <person name="Looney B."/>
            <person name="Miyauchi S."/>
            <person name="Morin E."/>
            <person name="Drula E."/>
            <person name="Courty P.E."/>
            <person name="Kohler A."/>
            <person name="Kuo A."/>
            <person name="LaButti K."/>
            <person name="Pangilinan J."/>
            <person name="Lipzen A."/>
            <person name="Riley R."/>
            <person name="Andreopoulos W."/>
            <person name="He G."/>
            <person name="Johnson J."/>
            <person name="Nolan M."/>
            <person name="Tritt A."/>
            <person name="Barry K.W."/>
            <person name="Grigoriev I.V."/>
            <person name="Nagy L.G."/>
            <person name="Hibbett D."/>
            <person name="Henrissat B."/>
            <person name="Matheny P.B."/>
            <person name="Labbe J."/>
            <person name="Martin F.M."/>
        </authorList>
    </citation>
    <scope>NUCLEOTIDE SEQUENCE</scope>
    <source>
        <strain evidence="1">HHB10654</strain>
    </source>
</reference>
<name>A0ACB8TF83_9AGAM</name>
<reference evidence="1" key="1">
    <citation type="submission" date="2021-03" db="EMBL/GenBank/DDBJ databases">
        <authorList>
            <consortium name="DOE Joint Genome Institute"/>
            <person name="Ahrendt S."/>
            <person name="Looney B.P."/>
            <person name="Miyauchi S."/>
            <person name="Morin E."/>
            <person name="Drula E."/>
            <person name="Courty P.E."/>
            <person name="Chicoki N."/>
            <person name="Fauchery L."/>
            <person name="Kohler A."/>
            <person name="Kuo A."/>
            <person name="Labutti K."/>
            <person name="Pangilinan J."/>
            <person name="Lipzen A."/>
            <person name="Riley R."/>
            <person name="Andreopoulos W."/>
            <person name="He G."/>
            <person name="Johnson J."/>
            <person name="Barry K.W."/>
            <person name="Grigoriev I.V."/>
            <person name="Nagy L."/>
            <person name="Hibbett D."/>
            <person name="Henrissat B."/>
            <person name="Matheny P.B."/>
            <person name="Labbe J."/>
            <person name="Martin F."/>
        </authorList>
    </citation>
    <scope>NUCLEOTIDE SEQUENCE</scope>
    <source>
        <strain evidence="1">HHB10654</strain>
    </source>
</reference>
<dbReference type="Proteomes" id="UP000814140">
    <property type="component" value="Unassembled WGS sequence"/>
</dbReference>
<accession>A0ACB8TF83</accession>
<organism evidence="1 2">
    <name type="scientific">Artomyces pyxidatus</name>
    <dbReference type="NCBI Taxonomy" id="48021"/>
    <lineage>
        <taxon>Eukaryota</taxon>
        <taxon>Fungi</taxon>
        <taxon>Dikarya</taxon>
        <taxon>Basidiomycota</taxon>
        <taxon>Agaricomycotina</taxon>
        <taxon>Agaricomycetes</taxon>
        <taxon>Russulales</taxon>
        <taxon>Auriscalpiaceae</taxon>
        <taxon>Artomyces</taxon>
    </lineage>
</organism>